<feature type="transmembrane region" description="Helical" evidence="2">
    <location>
        <begin position="209"/>
        <end position="234"/>
    </location>
</feature>
<dbReference type="SUPFAM" id="SSF49899">
    <property type="entry name" value="Concanavalin A-like lectins/glucanases"/>
    <property type="match status" value="1"/>
</dbReference>
<evidence type="ECO:0000259" key="4">
    <source>
        <dbReference type="PROSITE" id="PS50060"/>
    </source>
</evidence>
<evidence type="ECO:0000313" key="6">
    <source>
        <dbReference type="Proteomes" id="UP001519460"/>
    </source>
</evidence>
<feature type="chain" id="PRO_5044792077" description="MAM domain-containing protein" evidence="3">
    <location>
        <begin position="30"/>
        <end position="815"/>
    </location>
</feature>
<keyword evidence="6" id="KW-1185">Reference proteome</keyword>
<dbReference type="Gene3D" id="2.60.120.200">
    <property type="match status" value="2"/>
</dbReference>
<evidence type="ECO:0000256" key="2">
    <source>
        <dbReference type="SAM" id="Phobius"/>
    </source>
</evidence>
<organism evidence="5 6">
    <name type="scientific">Batillaria attramentaria</name>
    <dbReference type="NCBI Taxonomy" id="370345"/>
    <lineage>
        <taxon>Eukaryota</taxon>
        <taxon>Metazoa</taxon>
        <taxon>Spiralia</taxon>
        <taxon>Lophotrochozoa</taxon>
        <taxon>Mollusca</taxon>
        <taxon>Gastropoda</taxon>
        <taxon>Caenogastropoda</taxon>
        <taxon>Sorbeoconcha</taxon>
        <taxon>Cerithioidea</taxon>
        <taxon>Batillariidae</taxon>
        <taxon>Batillaria</taxon>
    </lineage>
</organism>
<dbReference type="PANTHER" id="PTHR16861:SF4">
    <property type="entry name" value="SH3 DOMAIN PROTEIN (AFU_ORTHOLOGUE AFUA_1G13610)"/>
    <property type="match status" value="1"/>
</dbReference>
<dbReference type="Proteomes" id="UP001519460">
    <property type="component" value="Unassembled WGS sequence"/>
</dbReference>
<feature type="region of interest" description="Disordered" evidence="1">
    <location>
        <begin position="733"/>
        <end position="759"/>
    </location>
</feature>
<name>A0ABD0JB34_9CAEN</name>
<feature type="region of interest" description="Disordered" evidence="1">
    <location>
        <begin position="638"/>
        <end position="661"/>
    </location>
</feature>
<gene>
    <name evidence="5" type="ORF">BaRGS_00036629</name>
</gene>
<protein>
    <recommendedName>
        <fullName evidence="4">MAM domain-containing protein</fullName>
    </recommendedName>
</protein>
<feature type="region of interest" description="Disordered" evidence="1">
    <location>
        <begin position="678"/>
        <end position="708"/>
    </location>
</feature>
<keyword evidence="2" id="KW-1133">Transmembrane helix</keyword>
<evidence type="ECO:0000256" key="3">
    <source>
        <dbReference type="SAM" id="SignalP"/>
    </source>
</evidence>
<feature type="signal peptide" evidence="3">
    <location>
        <begin position="1"/>
        <end position="29"/>
    </location>
</feature>
<sequence length="815" mass="88954">MKSSVSTTCCAVILACFLVSLSSAGTADASCNKKHKKNGGATYESANCDFEIENTDNFCGWEAVQVQGTRWVAKNSTATTNRFASANMTGVPVNYTARLVSPWFRPNTDRLYTLSFKYYMGPNSCQLAVLFQTDATASPEEEVDIDDITFIDRGLITQVSAPTTKALKAATESTDSSSSSTKATEIIAPATFRLPAESPTDETNMQTEWPLIGIIVGVCAGLVVIVIVVLLLVVVRRRRKRSGSCDADPLNRPHIGFNVAHNVVYDDTATGHQGISPIARMEPLGSTSSEYQEIPYGDTTSHDLLVSDPIYQNTGSHPSATHYRDHDIVVGAGRLQSTATPGSQRPKTALKPKTTLSMPPAYGAPPAKTGAGIYEHLTPRDETNQYTSLTGVTKPETAKRMSEATAHGATQGKAGASIYEHVKPSMESNHVYTNDYMYAPMSEASVNSTTRLASRLFRATSTTLRQYTLEFKYYIGQSNACQLAVFLETDEEPPSFTELFSTQHGTGEDLKSVSPIWLPYVDCSHRKSIYRTLRYTGIIGNENYNEVEIDDIEFADKGLMTTTTPSVPPQSAATTGQTQIPPQTDEAEDHLKIGLIAGFAGAAVVVVVCIVVLVLVLRRRQVEKPRKTMDIHVADEGTFPDDVTRGHPGQQSTTTARREPIGNMAGDYQEISDVDTTTHGLISDHGHQDRRRKSHTIGHNSARGDGKTQLQVQATYEQFTGRAEPSHYTALDAPADEAPRGAPVPGNYEQLTTRPESSHYTALAKRRFSGWTKLETTTNCCQLDPSQVTTQLWLAPIARRQEVIDCRITTPGFNL</sequence>
<dbReference type="PROSITE" id="PS51257">
    <property type="entry name" value="PROKAR_LIPOPROTEIN"/>
    <property type="match status" value="1"/>
</dbReference>
<dbReference type="AlphaFoldDB" id="A0ABD0JB34"/>
<evidence type="ECO:0000256" key="1">
    <source>
        <dbReference type="SAM" id="MobiDB-lite"/>
    </source>
</evidence>
<dbReference type="InterPro" id="IPR013320">
    <property type="entry name" value="ConA-like_dom_sf"/>
</dbReference>
<dbReference type="InterPro" id="IPR000998">
    <property type="entry name" value="MAM_dom"/>
</dbReference>
<dbReference type="EMBL" id="JACVVK020000522">
    <property type="protein sequence ID" value="KAK7468114.1"/>
    <property type="molecule type" value="Genomic_DNA"/>
</dbReference>
<keyword evidence="2" id="KW-0812">Transmembrane</keyword>
<dbReference type="PANTHER" id="PTHR16861">
    <property type="entry name" value="GLYCOPROTEIN 38"/>
    <property type="match status" value="1"/>
</dbReference>
<keyword evidence="3" id="KW-0732">Signal</keyword>
<evidence type="ECO:0000313" key="5">
    <source>
        <dbReference type="EMBL" id="KAK7468114.1"/>
    </source>
</evidence>
<feature type="transmembrane region" description="Helical" evidence="2">
    <location>
        <begin position="593"/>
        <end position="617"/>
    </location>
</feature>
<accession>A0ABD0JB34</accession>
<feature type="compositionally biased region" description="Polar residues" evidence="1">
    <location>
        <begin position="336"/>
        <end position="346"/>
    </location>
</feature>
<feature type="compositionally biased region" description="Polar residues" evidence="1">
    <location>
        <begin position="749"/>
        <end position="759"/>
    </location>
</feature>
<dbReference type="PROSITE" id="PS50060">
    <property type="entry name" value="MAM_2"/>
    <property type="match status" value="1"/>
</dbReference>
<feature type="domain" description="MAM" evidence="4">
    <location>
        <begin position="46"/>
        <end position="120"/>
    </location>
</feature>
<keyword evidence="2" id="KW-0472">Membrane</keyword>
<comment type="caution">
    <text evidence="5">The sequence shown here is derived from an EMBL/GenBank/DDBJ whole genome shotgun (WGS) entry which is preliminary data.</text>
</comment>
<feature type="region of interest" description="Disordered" evidence="1">
    <location>
        <begin position="336"/>
        <end position="366"/>
    </location>
</feature>
<reference evidence="5 6" key="1">
    <citation type="journal article" date="2023" name="Sci. Data">
        <title>Genome assembly of the Korean intertidal mud-creeper Batillaria attramentaria.</title>
        <authorList>
            <person name="Patra A.K."/>
            <person name="Ho P.T."/>
            <person name="Jun S."/>
            <person name="Lee S.J."/>
            <person name="Kim Y."/>
            <person name="Won Y.J."/>
        </authorList>
    </citation>
    <scope>NUCLEOTIDE SEQUENCE [LARGE SCALE GENOMIC DNA]</scope>
    <source>
        <strain evidence="5">Wonlab-2016</strain>
    </source>
</reference>
<proteinExistence type="predicted"/>